<keyword evidence="1" id="KW-0732">Signal</keyword>
<evidence type="ECO:0000256" key="1">
    <source>
        <dbReference type="SAM" id="SignalP"/>
    </source>
</evidence>
<keyword evidence="3" id="KW-1185">Reference proteome</keyword>
<organism evidence="2 3">
    <name type="scientific">Citrus clementina</name>
    <name type="common">Clementine</name>
    <name type="synonym">Citrus deliciosa x Citrus sinensis</name>
    <dbReference type="NCBI Taxonomy" id="85681"/>
    <lineage>
        <taxon>Eukaryota</taxon>
        <taxon>Viridiplantae</taxon>
        <taxon>Streptophyta</taxon>
        <taxon>Embryophyta</taxon>
        <taxon>Tracheophyta</taxon>
        <taxon>Spermatophyta</taxon>
        <taxon>Magnoliopsida</taxon>
        <taxon>eudicotyledons</taxon>
        <taxon>Gunneridae</taxon>
        <taxon>Pentapetalae</taxon>
        <taxon>rosids</taxon>
        <taxon>malvids</taxon>
        <taxon>Sapindales</taxon>
        <taxon>Rutaceae</taxon>
        <taxon>Aurantioideae</taxon>
        <taxon>Citrus</taxon>
    </lineage>
</organism>
<dbReference type="AlphaFoldDB" id="V4TM24"/>
<dbReference type="KEGG" id="cic:CICLE_v10023144mg"/>
<name>V4TM24_CITCL</name>
<gene>
    <name evidence="2" type="ORF">CICLE_v10023144mg</name>
</gene>
<dbReference type="Gramene" id="ESR54467">
    <property type="protein sequence ID" value="ESR54467"/>
    <property type="gene ID" value="CICLE_v10023144mg"/>
</dbReference>
<evidence type="ECO:0000313" key="3">
    <source>
        <dbReference type="Proteomes" id="UP000030687"/>
    </source>
</evidence>
<dbReference type="InParanoid" id="V4TM24"/>
<proteinExistence type="predicted"/>
<sequence length="79" mass="8923">MIALTLEALCLIALGFLYSISSQPLPSSELASATDNHSLSPVNFSLCRFAHKRHNGHRFKRIKMRAQWSSFQKSPHLNN</sequence>
<evidence type="ECO:0000313" key="2">
    <source>
        <dbReference type="EMBL" id="ESR54467.1"/>
    </source>
</evidence>
<protein>
    <recommendedName>
        <fullName evidence="4">Secreted protein</fullName>
    </recommendedName>
</protein>
<evidence type="ECO:0008006" key="4">
    <source>
        <dbReference type="Google" id="ProtNLM"/>
    </source>
</evidence>
<dbReference type="Proteomes" id="UP000030687">
    <property type="component" value="Unassembled WGS sequence"/>
</dbReference>
<dbReference type="EMBL" id="KI536661">
    <property type="protein sequence ID" value="ESR54467.1"/>
    <property type="molecule type" value="Genomic_DNA"/>
</dbReference>
<feature type="chain" id="PRO_5004728380" description="Secreted protein" evidence="1">
    <location>
        <begin position="23"/>
        <end position="79"/>
    </location>
</feature>
<feature type="signal peptide" evidence="1">
    <location>
        <begin position="1"/>
        <end position="22"/>
    </location>
</feature>
<accession>V4TM24</accession>
<reference evidence="2 3" key="1">
    <citation type="submission" date="2013-10" db="EMBL/GenBank/DDBJ databases">
        <authorList>
            <consortium name="International Citrus Genome Consortium"/>
            <person name="Jenkins J."/>
            <person name="Schmutz J."/>
            <person name="Prochnik S."/>
            <person name="Rokhsar D."/>
            <person name="Gmitter F."/>
            <person name="Ollitrault P."/>
            <person name="Machado M."/>
            <person name="Talon M."/>
            <person name="Wincker P."/>
            <person name="Jaillon O."/>
            <person name="Morgante M."/>
        </authorList>
    </citation>
    <scope>NUCLEOTIDE SEQUENCE</scope>
    <source>
        <strain evidence="3">cv. Clemenules</strain>
    </source>
</reference>